<gene>
    <name evidence="1" type="ORF">PSEMO_62840</name>
</gene>
<dbReference type="OrthoDB" id="6635957at2"/>
<name>A0A1Q9QUU0_PSEPU</name>
<dbReference type="Proteomes" id="UP000186736">
    <property type="component" value="Unassembled WGS sequence"/>
</dbReference>
<organism evidence="1 2">
    <name type="scientific">Pseudomonas putida</name>
    <name type="common">Arthrobacter siderocapsulatus</name>
    <dbReference type="NCBI Taxonomy" id="303"/>
    <lineage>
        <taxon>Bacteria</taxon>
        <taxon>Pseudomonadati</taxon>
        <taxon>Pseudomonadota</taxon>
        <taxon>Gammaproteobacteria</taxon>
        <taxon>Pseudomonadales</taxon>
        <taxon>Pseudomonadaceae</taxon>
        <taxon>Pseudomonas</taxon>
    </lineage>
</organism>
<evidence type="ECO:0000313" key="1">
    <source>
        <dbReference type="EMBL" id="OLS58923.1"/>
    </source>
</evidence>
<comment type="caution">
    <text evidence="1">The sequence shown here is derived from an EMBL/GenBank/DDBJ whole genome shotgun (WGS) entry which is preliminary data.</text>
</comment>
<dbReference type="InterPro" id="IPR016084">
    <property type="entry name" value="Haem_Oase-like_multi-hlx"/>
</dbReference>
<dbReference type="EMBL" id="MKZO01000079">
    <property type="protein sequence ID" value="OLS58923.1"/>
    <property type="molecule type" value="Genomic_DNA"/>
</dbReference>
<evidence type="ECO:0008006" key="3">
    <source>
        <dbReference type="Google" id="ProtNLM"/>
    </source>
</evidence>
<accession>A0A1Q9QUU0</accession>
<dbReference type="AlphaFoldDB" id="A0A1Q9QUU0"/>
<dbReference type="Gene3D" id="1.20.910.10">
    <property type="entry name" value="Heme oxygenase-like"/>
    <property type="match status" value="1"/>
</dbReference>
<sequence>MVRMPELSGVEVRPAVQGETVESRYFALLRGDVAGSEQWLAQQLRRTETLGDDLPATPDQLGPWIAERNAQVARLYAEYLQQRRAGAPRQMFANRAQALYFLQQVSPTKAVDGAWLHGVLQHWGDPRYHGLIRIYLEELGDGDPACNHVVIYRRLLTEQGCHEPVPLADDRYLQGALQLALGANSEAFLPEVLGYNLGYEQLPLHLLISSHELQELGIDPHYFRLHVTIDNASTGHANKALEAVQQFWPEQGGEAFYKRLARGYRLNDLGAGSMDVAAGFDLESELLAALERKRSFAQHLHSDRCRFDGRTVNEWLSAAGSFPAFLEVLQRQRWILRDRDPAESRFWHLVEGPQAAMFGVFSPYEKQLLHDWIAGAWTPPKTPSIPVLFPEVALPELAADLPIDRLIEQMAGDRHATPQGLAATRRYIQLTGLKGGHSHATDR</sequence>
<evidence type="ECO:0000313" key="2">
    <source>
        <dbReference type="Proteomes" id="UP000186736"/>
    </source>
</evidence>
<proteinExistence type="predicted"/>
<protein>
    <recommendedName>
        <fullName evidence="3">Iron-containing redox enzyme family protein</fullName>
    </recommendedName>
</protein>
<reference evidence="1 2" key="1">
    <citation type="submission" date="2016-10" db="EMBL/GenBank/DDBJ databases">
        <title>Genome Sequence of Pseudomonas putida GM4FR.</title>
        <authorList>
            <person name="Poehlein A."/>
            <person name="Wemheuer F."/>
            <person name="Hollensteiner J."/>
            <person name="Wemheuer B."/>
        </authorList>
    </citation>
    <scope>NUCLEOTIDE SEQUENCE [LARGE SCALE GENOMIC DNA]</scope>
    <source>
        <strain evidence="1 2">GM4FR</strain>
    </source>
</reference>
<dbReference type="SMART" id="SM01236">
    <property type="entry name" value="Haem_oxygenase_2"/>
    <property type="match status" value="1"/>
</dbReference>
<dbReference type="Pfam" id="PF14518">
    <property type="entry name" value="Haem_oxygenas_2"/>
    <property type="match status" value="1"/>
</dbReference>